<proteinExistence type="predicted"/>
<gene>
    <name evidence="2" type="ORF">BD311DRAFT_772667</name>
</gene>
<dbReference type="AlphaFoldDB" id="A0A4Q9N4M6"/>
<reference evidence="2" key="1">
    <citation type="submission" date="2019-01" db="EMBL/GenBank/DDBJ databases">
        <title>Draft genome sequences of three monokaryotic isolates of the white-rot basidiomycete fungus Dichomitus squalens.</title>
        <authorList>
            <consortium name="DOE Joint Genome Institute"/>
            <person name="Lopez S.C."/>
            <person name="Andreopoulos B."/>
            <person name="Pangilinan J."/>
            <person name="Lipzen A."/>
            <person name="Riley R."/>
            <person name="Ahrendt S."/>
            <person name="Ng V."/>
            <person name="Barry K."/>
            <person name="Daum C."/>
            <person name="Grigoriev I.V."/>
            <person name="Hilden K.S."/>
            <person name="Makela M.R."/>
            <person name="de Vries R.P."/>
        </authorList>
    </citation>
    <scope>NUCLEOTIDE SEQUENCE [LARGE SCALE GENOMIC DNA]</scope>
    <source>
        <strain evidence="2">OM18370.1</strain>
    </source>
</reference>
<organism evidence="2">
    <name type="scientific">Dichomitus squalens</name>
    <dbReference type="NCBI Taxonomy" id="114155"/>
    <lineage>
        <taxon>Eukaryota</taxon>
        <taxon>Fungi</taxon>
        <taxon>Dikarya</taxon>
        <taxon>Basidiomycota</taxon>
        <taxon>Agaricomycotina</taxon>
        <taxon>Agaricomycetes</taxon>
        <taxon>Polyporales</taxon>
        <taxon>Polyporaceae</taxon>
        <taxon>Dichomitus</taxon>
    </lineage>
</organism>
<evidence type="ECO:0000313" key="2">
    <source>
        <dbReference type="EMBL" id="TBU35584.1"/>
    </source>
</evidence>
<sequence length="146" mass="16007">MNRSLFDQTVLHTLRSPVCIVTRGSRFLGKSTTTLLLGPFSYNPNPSHNVVWKHVSASTNNSHVPLRSRLAALPPHRAARTKRIPRQVSWTVPPDFFRPLPLALFPTGRPPQKAALPWSKMDAVGTTFSSSQAPTGRAHSAHPGTS</sequence>
<name>A0A4Q9N4M6_9APHY</name>
<evidence type="ECO:0000256" key="1">
    <source>
        <dbReference type="SAM" id="MobiDB-lite"/>
    </source>
</evidence>
<dbReference type="EMBL" id="ML143386">
    <property type="protein sequence ID" value="TBU35584.1"/>
    <property type="molecule type" value="Genomic_DNA"/>
</dbReference>
<dbReference type="Proteomes" id="UP000292957">
    <property type="component" value="Unassembled WGS sequence"/>
</dbReference>
<protein>
    <submittedName>
        <fullName evidence="2">Uncharacterized protein</fullName>
    </submittedName>
</protein>
<accession>A0A4Q9N4M6</accession>
<feature type="region of interest" description="Disordered" evidence="1">
    <location>
        <begin position="126"/>
        <end position="146"/>
    </location>
</feature>